<proteinExistence type="inferred from homology"/>
<dbReference type="Gene3D" id="1.20.1280.290">
    <property type="match status" value="2"/>
</dbReference>
<keyword evidence="6 13" id="KW-0762">Sugar transport</keyword>
<dbReference type="InterPro" id="IPR004316">
    <property type="entry name" value="SWEET_rpt"/>
</dbReference>
<gene>
    <name evidence="13" type="primary">LOC106181704</name>
</gene>
<accession>A0A1S3KGK7</accession>
<dbReference type="KEGG" id="lak:106181704"/>
<evidence type="ECO:0000256" key="5">
    <source>
        <dbReference type="ARBA" id="ARBA00022475"/>
    </source>
</evidence>
<evidence type="ECO:0000256" key="3">
    <source>
        <dbReference type="ARBA" id="ARBA00021741"/>
    </source>
</evidence>
<evidence type="ECO:0000256" key="7">
    <source>
        <dbReference type="ARBA" id="ARBA00022692"/>
    </source>
</evidence>
<keyword evidence="10 11" id="KW-0472">Membrane</keyword>
<feature type="transmembrane region" description="Helical" evidence="11">
    <location>
        <begin position="64"/>
        <end position="84"/>
    </location>
</feature>
<dbReference type="Proteomes" id="UP000085678">
    <property type="component" value="Unplaced"/>
</dbReference>
<keyword evidence="8" id="KW-0677">Repeat</keyword>
<evidence type="ECO:0000256" key="4">
    <source>
        <dbReference type="ARBA" id="ARBA00022448"/>
    </source>
</evidence>
<evidence type="ECO:0000256" key="6">
    <source>
        <dbReference type="ARBA" id="ARBA00022597"/>
    </source>
</evidence>
<comment type="subcellular location">
    <subcellularLocation>
        <location evidence="1">Cell membrane</location>
        <topology evidence="1">Multi-pass membrane protein</topology>
    </subcellularLocation>
</comment>
<comment type="similarity">
    <text evidence="2">Belongs to the SWEET sugar transporter family.</text>
</comment>
<feature type="transmembrane region" description="Helical" evidence="11">
    <location>
        <begin position="6"/>
        <end position="27"/>
    </location>
</feature>
<dbReference type="FunCoup" id="A0A1S3KGK7">
    <property type="interactions" value="260"/>
</dbReference>
<dbReference type="PANTHER" id="PTHR10791">
    <property type="entry name" value="RAG1-ACTIVATING PROTEIN 1"/>
    <property type="match status" value="1"/>
</dbReference>
<dbReference type="GO" id="GO:0051119">
    <property type="term" value="F:sugar transmembrane transporter activity"/>
    <property type="evidence" value="ECO:0007669"/>
    <property type="project" value="InterPro"/>
</dbReference>
<reference evidence="13" key="1">
    <citation type="submission" date="2025-08" db="UniProtKB">
        <authorList>
            <consortium name="RefSeq"/>
        </authorList>
    </citation>
    <scope>IDENTIFICATION</scope>
    <source>
        <tissue evidence="13">Gonads</tissue>
    </source>
</reference>
<protein>
    <recommendedName>
        <fullName evidence="3">Sugar transporter SWEET1</fullName>
    </recommendedName>
</protein>
<dbReference type="GeneID" id="106181704"/>
<evidence type="ECO:0000256" key="9">
    <source>
        <dbReference type="ARBA" id="ARBA00022989"/>
    </source>
</evidence>
<keyword evidence="9 11" id="KW-1133">Transmembrane helix</keyword>
<name>A0A1S3KGK7_LINAN</name>
<feature type="transmembrane region" description="Helical" evidence="11">
    <location>
        <begin position="156"/>
        <end position="177"/>
    </location>
</feature>
<feature type="transmembrane region" description="Helical" evidence="11">
    <location>
        <begin position="96"/>
        <end position="114"/>
    </location>
</feature>
<organism evidence="12 13">
    <name type="scientific">Lingula anatina</name>
    <name type="common">Brachiopod</name>
    <name type="synonym">Lingula unguis</name>
    <dbReference type="NCBI Taxonomy" id="7574"/>
    <lineage>
        <taxon>Eukaryota</taxon>
        <taxon>Metazoa</taxon>
        <taxon>Spiralia</taxon>
        <taxon>Lophotrochozoa</taxon>
        <taxon>Brachiopoda</taxon>
        <taxon>Linguliformea</taxon>
        <taxon>Lingulata</taxon>
        <taxon>Lingulida</taxon>
        <taxon>Linguloidea</taxon>
        <taxon>Lingulidae</taxon>
        <taxon>Lingula</taxon>
    </lineage>
</organism>
<dbReference type="STRING" id="7574.A0A1S3KGK7"/>
<keyword evidence="5" id="KW-1003">Cell membrane</keyword>
<keyword evidence="4" id="KW-0813">Transport</keyword>
<sequence length="214" mass="23295">MELLEIVGWITQITTVAMFTTGIPVCWSMVKTKDARHVPYPFFLLGDIGNICFLVYGLMVNDSILISLNLIGAVLNTVYIFAYISVVSSKSHPIQMLIGGVIYICGLFYFLTYLSPPAVFAHRLGLATSLLNTVMLSTPLFLEIPQHLKEKSTEGMSMAMLIGTIACASSWTSYGLLVNDPFIYMPNVPAILGAVGKIGLLVVYGMPGSKTKAE</sequence>
<dbReference type="Pfam" id="PF03083">
    <property type="entry name" value="MtN3_slv"/>
    <property type="match status" value="2"/>
</dbReference>
<evidence type="ECO:0000256" key="8">
    <source>
        <dbReference type="ARBA" id="ARBA00022737"/>
    </source>
</evidence>
<evidence type="ECO:0000256" key="11">
    <source>
        <dbReference type="SAM" id="Phobius"/>
    </source>
</evidence>
<feature type="transmembrane region" description="Helical" evidence="11">
    <location>
        <begin position="120"/>
        <end position="144"/>
    </location>
</feature>
<evidence type="ECO:0000313" key="13">
    <source>
        <dbReference type="RefSeq" id="XP_013421622.1"/>
    </source>
</evidence>
<dbReference type="AlphaFoldDB" id="A0A1S3KGK7"/>
<dbReference type="PANTHER" id="PTHR10791:SF30">
    <property type="entry name" value="SUGAR TRANSPORTER SWEET1"/>
    <property type="match status" value="1"/>
</dbReference>
<evidence type="ECO:0000256" key="1">
    <source>
        <dbReference type="ARBA" id="ARBA00004651"/>
    </source>
</evidence>
<dbReference type="InterPro" id="IPR047664">
    <property type="entry name" value="SWEET"/>
</dbReference>
<dbReference type="RefSeq" id="XP_013421622.1">
    <property type="nucleotide sequence ID" value="XM_013566168.2"/>
</dbReference>
<dbReference type="OrthoDB" id="409725at2759"/>
<evidence type="ECO:0000256" key="10">
    <source>
        <dbReference type="ARBA" id="ARBA00023136"/>
    </source>
</evidence>
<dbReference type="InParanoid" id="A0A1S3KGK7"/>
<dbReference type="GO" id="GO:0005886">
    <property type="term" value="C:plasma membrane"/>
    <property type="evidence" value="ECO:0007669"/>
    <property type="project" value="UniProtKB-SubCell"/>
</dbReference>
<feature type="transmembrane region" description="Helical" evidence="11">
    <location>
        <begin position="183"/>
        <end position="204"/>
    </location>
</feature>
<feature type="transmembrane region" description="Helical" evidence="11">
    <location>
        <begin position="39"/>
        <end position="58"/>
    </location>
</feature>
<evidence type="ECO:0000256" key="2">
    <source>
        <dbReference type="ARBA" id="ARBA00007809"/>
    </source>
</evidence>
<keyword evidence="12" id="KW-1185">Reference proteome</keyword>
<keyword evidence="7 11" id="KW-0812">Transmembrane</keyword>
<evidence type="ECO:0000313" key="12">
    <source>
        <dbReference type="Proteomes" id="UP000085678"/>
    </source>
</evidence>